<gene>
    <name evidence="1" type="ORF">CYCCA115_LOCUS24119</name>
</gene>
<protein>
    <recommendedName>
        <fullName evidence="3">Reverse transcriptase Ty1/copia-type domain-containing protein</fullName>
    </recommendedName>
</protein>
<organism evidence="1 2">
    <name type="scientific">Cylindrotheca closterium</name>
    <dbReference type="NCBI Taxonomy" id="2856"/>
    <lineage>
        <taxon>Eukaryota</taxon>
        <taxon>Sar</taxon>
        <taxon>Stramenopiles</taxon>
        <taxon>Ochrophyta</taxon>
        <taxon>Bacillariophyta</taxon>
        <taxon>Bacillariophyceae</taxon>
        <taxon>Bacillariophycidae</taxon>
        <taxon>Bacillariales</taxon>
        <taxon>Bacillariaceae</taxon>
        <taxon>Cylindrotheca</taxon>
    </lineage>
</organism>
<comment type="caution">
    <text evidence="1">The sequence shown here is derived from an EMBL/GenBank/DDBJ whole genome shotgun (WGS) entry which is preliminary data.</text>
</comment>
<name>A0AAD2GCQ8_9STRA</name>
<sequence>MQLIGILRWLVELGRMDVCSEVSMMSLYNAMPRVGHFHAVLHLFGYLETHPSCEIVMDSAYMALTDIPKSEWHEFYPWAKEVLPPDMPEALGRAVKIVMFVDASHASNNLVTCQSITGVLILLNHAPIVWYSKKQNAVKTSSFGSEFAALKTGVELVEGLVYKLQMMGVPIDGHCHTLVDNNSVVMNASCPESVLKKKSNSVAYHYVRSKCASDLIQVAWEGTKTNLANMLTKIHTGRERARLVEFIMYEEDKMLRVVQSTIKALNVLFGLPPH</sequence>
<dbReference type="CDD" id="cd09272">
    <property type="entry name" value="RNase_HI_RT_Ty1"/>
    <property type="match status" value="1"/>
</dbReference>
<dbReference type="PANTHER" id="PTHR11439:SF498">
    <property type="entry name" value="DNAK FAMILY PROTEIN"/>
    <property type="match status" value="1"/>
</dbReference>
<reference evidence="1" key="1">
    <citation type="submission" date="2023-08" db="EMBL/GenBank/DDBJ databases">
        <authorList>
            <person name="Audoor S."/>
            <person name="Bilcke G."/>
        </authorList>
    </citation>
    <scope>NUCLEOTIDE SEQUENCE</scope>
</reference>
<keyword evidence="2" id="KW-1185">Reference proteome</keyword>
<evidence type="ECO:0008006" key="3">
    <source>
        <dbReference type="Google" id="ProtNLM"/>
    </source>
</evidence>
<dbReference type="Proteomes" id="UP001295423">
    <property type="component" value="Unassembled WGS sequence"/>
</dbReference>
<evidence type="ECO:0000313" key="2">
    <source>
        <dbReference type="Proteomes" id="UP001295423"/>
    </source>
</evidence>
<dbReference type="AlphaFoldDB" id="A0AAD2GCQ8"/>
<evidence type="ECO:0000313" key="1">
    <source>
        <dbReference type="EMBL" id="CAJ1970096.1"/>
    </source>
</evidence>
<proteinExistence type="predicted"/>
<dbReference type="PANTHER" id="PTHR11439">
    <property type="entry name" value="GAG-POL-RELATED RETROTRANSPOSON"/>
    <property type="match status" value="1"/>
</dbReference>
<accession>A0AAD2GCQ8</accession>
<dbReference type="EMBL" id="CAKOGP040002458">
    <property type="protein sequence ID" value="CAJ1970096.1"/>
    <property type="molecule type" value="Genomic_DNA"/>
</dbReference>